<proteinExistence type="predicted"/>
<organism evidence="2 3">
    <name type="scientific">Stylosanthes scabra</name>
    <dbReference type="NCBI Taxonomy" id="79078"/>
    <lineage>
        <taxon>Eukaryota</taxon>
        <taxon>Viridiplantae</taxon>
        <taxon>Streptophyta</taxon>
        <taxon>Embryophyta</taxon>
        <taxon>Tracheophyta</taxon>
        <taxon>Spermatophyta</taxon>
        <taxon>Magnoliopsida</taxon>
        <taxon>eudicotyledons</taxon>
        <taxon>Gunneridae</taxon>
        <taxon>Pentapetalae</taxon>
        <taxon>rosids</taxon>
        <taxon>fabids</taxon>
        <taxon>Fabales</taxon>
        <taxon>Fabaceae</taxon>
        <taxon>Papilionoideae</taxon>
        <taxon>50 kb inversion clade</taxon>
        <taxon>dalbergioids sensu lato</taxon>
        <taxon>Dalbergieae</taxon>
        <taxon>Pterocarpus clade</taxon>
        <taxon>Stylosanthes</taxon>
    </lineage>
</organism>
<sequence>MGNQEQEGVVYTDHSGDEQRQNQQHEERDLNATAKTRGSSTKHQIRLASQWKSRMTYEHNPYGITKKELELKTSNKLEKHRHFVLPSSGHLF</sequence>
<name>A0ABU6XLG8_9FABA</name>
<keyword evidence="3" id="KW-1185">Reference proteome</keyword>
<protein>
    <submittedName>
        <fullName evidence="2">Uncharacterized protein</fullName>
    </submittedName>
</protein>
<comment type="caution">
    <text evidence="2">The sequence shown here is derived from an EMBL/GenBank/DDBJ whole genome shotgun (WGS) entry which is preliminary data.</text>
</comment>
<accession>A0ABU6XLG8</accession>
<evidence type="ECO:0000256" key="1">
    <source>
        <dbReference type="SAM" id="MobiDB-lite"/>
    </source>
</evidence>
<evidence type="ECO:0000313" key="3">
    <source>
        <dbReference type="Proteomes" id="UP001341840"/>
    </source>
</evidence>
<dbReference type="EMBL" id="JASCZI010212259">
    <property type="protein sequence ID" value="MED6198904.1"/>
    <property type="molecule type" value="Genomic_DNA"/>
</dbReference>
<gene>
    <name evidence="2" type="ORF">PIB30_070974</name>
</gene>
<feature type="region of interest" description="Disordered" evidence="1">
    <location>
        <begin position="1"/>
        <end position="46"/>
    </location>
</feature>
<evidence type="ECO:0000313" key="2">
    <source>
        <dbReference type="EMBL" id="MED6198904.1"/>
    </source>
</evidence>
<reference evidence="2 3" key="1">
    <citation type="journal article" date="2023" name="Plants (Basel)">
        <title>Bridging the Gap: Combining Genomics and Transcriptomics Approaches to Understand Stylosanthes scabra, an Orphan Legume from the Brazilian Caatinga.</title>
        <authorList>
            <person name="Ferreira-Neto J.R.C."/>
            <person name="da Silva M.D."/>
            <person name="Binneck E."/>
            <person name="de Melo N.F."/>
            <person name="da Silva R.H."/>
            <person name="de Melo A.L.T.M."/>
            <person name="Pandolfi V."/>
            <person name="Bustamante F.O."/>
            <person name="Brasileiro-Vidal A.C."/>
            <person name="Benko-Iseppon A.M."/>
        </authorList>
    </citation>
    <scope>NUCLEOTIDE SEQUENCE [LARGE SCALE GENOMIC DNA]</scope>
    <source>
        <tissue evidence="2">Leaves</tissue>
    </source>
</reference>
<feature type="compositionally biased region" description="Polar residues" evidence="1">
    <location>
        <begin position="33"/>
        <end position="42"/>
    </location>
</feature>
<dbReference type="Proteomes" id="UP001341840">
    <property type="component" value="Unassembled WGS sequence"/>
</dbReference>
<feature type="compositionally biased region" description="Basic and acidic residues" evidence="1">
    <location>
        <begin position="14"/>
        <end position="30"/>
    </location>
</feature>